<evidence type="ECO:0000313" key="10">
    <source>
        <dbReference type="Proteomes" id="UP001054837"/>
    </source>
</evidence>
<feature type="transmembrane region" description="Helical" evidence="7">
    <location>
        <begin position="76"/>
        <end position="97"/>
    </location>
</feature>
<dbReference type="GO" id="GO:0005506">
    <property type="term" value="F:iron ion binding"/>
    <property type="evidence" value="ECO:0007669"/>
    <property type="project" value="InterPro"/>
</dbReference>
<evidence type="ECO:0000259" key="8">
    <source>
        <dbReference type="Pfam" id="PF04116"/>
    </source>
</evidence>
<feature type="transmembrane region" description="Helical" evidence="7">
    <location>
        <begin position="109"/>
        <end position="126"/>
    </location>
</feature>
<dbReference type="GO" id="GO:0050479">
    <property type="term" value="F:glyceryl-ether monooxygenase activity"/>
    <property type="evidence" value="ECO:0007669"/>
    <property type="project" value="TreeGrafter"/>
</dbReference>
<evidence type="ECO:0000256" key="7">
    <source>
        <dbReference type="SAM" id="Phobius"/>
    </source>
</evidence>
<feature type="transmembrane region" description="Helical" evidence="7">
    <location>
        <begin position="333"/>
        <end position="354"/>
    </location>
</feature>
<name>A0AAV4P9G5_9ARAC</name>
<proteinExistence type="predicted"/>
<keyword evidence="10" id="KW-1185">Reference proteome</keyword>
<evidence type="ECO:0000313" key="9">
    <source>
        <dbReference type="EMBL" id="GIX92645.1"/>
    </source>
</evidence>
<dbReference type="PANTHER" id="PTHR21624:SF1">
    <property type="entry name" value="ALKYLGLYCEROL MONOOXYGENASE"/>
    <property type="match status" value="1"/>
</dbReference>
<dbReference type="PANTHER" id="PTHR21624">
    <property type="entry name" value="STEROL DESATURASE-RELATED PROTEIN"/>
    <property type="match status" value="1"/>
</dbReference>
<dbReference type="GO" id="GO:0016020">
    <property type="term" value="C:membrane"/>
    <property type="evidence" value="ECO:0007669"/>
    <property type="project" value="GOC"/>
</dbReference>
<feature type="domain" description="Fatty acid hydroxylase" evidence="8">
    <location>
        <begin position="112"/>
        <end position="244"/>
    </location>
</feature>
<evidence type="ECO:0000256" key="5">
    <source>
        <dbReference type="ARBA" id="ARBA00023098"/>
    </source>
</evidence>
<protein>
    <submittedName>
        <fullName evidence="9">Alkylglycerol monooxygenase</fullName>
    </submittedName>
</protein>
<sequence length="445" mass="52690">MGDLAKDMLRRLGYMWYIMDPREHLYEHVKDVPDYYKEVTPAFIFVIILEQVLHFIRGKKLMRLNDSVTNISQGILVELFKIPLYGTELLLYTWIYNNWRICSLPWDSPWTWILCMVLTDFFFYWMHRAAHQISIIWLFHEPHHSSEEFNLTVPLRLSIVTTSTLWLTYVPIGFLIPPSVFLVHYQLNVIFQYWLHSEYIPRLGILEYVFVTPSHHRVHHGRNRRCIDKNFGSIFILWDRIFGTFEDEGNQKIHFGVTKPLQTFNPITIQTNHLQTICKRFGTANGFWNKACLIFKGPGWSPGTPWVGHLEDIPEPKIDEKKYDPKIPGWLELYVLLHASALVIGYLQMILFLSKIPTWITFTSSLYMILTTISIGCLLDFSSWGPLLELMRCPLYFLVEMAIQKEFSNEYTFLYTSMYAFRSLFFASFMLWVFAVPVFNKRKQL</sequence>
<keyword evidence="9" id="KW-0503">Monooxygenase</keyword>
<dbReference type="InterPro" id="IPR051689">
    <property type="entry name" value="Sterol_desaturase/TMEM195"/>
</dbReference>
<keyword evidence="4" id="KW-0560">Oxidoreductase</keyword>
<keyword evidence="5" id="KW-0443">Lipid metabolism</keyword>
<dbReference type="EMBL" id="BPLQ01002407">
    <property type="protein sequence ID" value="GIX92645.1"/>
    <property type="molecule type" value="Genomic_DNA"/>
</dbReference>
<evidence type="ECO:0000256" key="4">
    <source>
        <dbReference type="ARBA" id="ARBA00023002"/>
    </source>
</evidence>
<keyword evidence="6 7" id="KW-0472">Membrane</keyword>
<accession>A0AAV4P9G5</accession>
<dbReference type="InterPro" id="IPR006694">
    <property type="entry name" value="Fatty_acid_hydroxylase"/>
</dbReference>
<evidence type="ECO:0000256" key="2">
    <source>
        <dbReference type="ARBA" id="ARBA00022692"/>
    </source>
</evidence>
<feature type="transmembrane region" description="Helical" evidence="7">
    <location>
        <begin position="166"/>
        <end position="187"/>
    </location>
</feature>
<keyword evidence="2 7" id="KW-0812">Transmembrane</keyword>
<comment type="caution">
    <text evidence="9">The sequence shown here is derived from an EMBL/GenBank/DDBJ whole genome shotgun (WGS) entry which is preliminary data.</text>
</comment>
<feature type="transmembrane region" description="Helical" evidence="7">
    <location>
        <begin position="366"/>
        <end position="387"/>
    </location>
</feature>
<evidence type="ECO:0000256" key="3">
    <source>
        <dbReference type="ARBA" id="ARBA00022989"/>
    </source>
</evidence>
<gene>
    <name evidence="9" type="primary">agmo</name>
    <name evidence="9" type="ORF">CDAR_16591</name>
</gene>
<feature type="transmembrane region" description="Helical" evidence="7">
    <location>
        <begin position="39"/>
        <end position="56"/>
    </location>
</feature>
<dbReference type="GO" id="GO:0005783">
    <property type="term" value="C:endoplasmic reticulum"/>
    <property type="evidence" value="ECO:0007669"/>
    <property type="project" value="TreeGrafter"/>
</dbReference>
<dbReference type="AlphaFoldDB" id="A0AAV4P9G5"/>
<dbReference type="Proteomes" id="UP001054837">
    <property type="component" value="Unassembled WGS sequence"/>
</dbReference>
<comment type="subcellular location">
    <subcellularLocation>
        <location evidence="1">Endomembrane system</location>
        <topology evidence="1">Multi-pass membrane protein</topology>
    </subcellularLocation>
</comment>
<dbReference type="GO" id="GO:0006643">
    <property type="term" value="P:membrane lipid metabolic process"/>
    <property type="evidence" value="ECO:0007669"/>
    <property type="project" value="TreeGrafter"/>
</dbReference>
<evidence type="ECO:0000256" key="6">
    <source>
        <dbReference type="ARBA" id="ARBA00023136"/>
    </source>
</evidence>
<dbReference type="GO" id="GO:0008610">
    <property type="term" value="P:lipid biosynthetic process"/>
    <property type="evidence" value="ECO:0007669"/>
    <property type="project" value="InterPro"/>
</dbReference>
<feature type="transmembrane region" description="Helical" evidence="7">
    <location>
        <begin position="419"/>
        <end position="439"/>
    </location>
</feature>
<evidence type="ECO:0000256" key="1">
    <source>
        <dbReference type="ARBA" id="ARBA00004127"/>
    </source>
</evidence>
<organism evidence="9 10">
    <name type="scientific">Caerostris darwini</name>
    <dbReference type="NCBI Taxonomy" id="1538125"/>
    <lineage>
        <taxon>Eukaryota</taxon>
        <taxon>Metazoa</taxon>
        <taxon>Ecdysozoa</taxon>
        <taxon>Arthropoda</taxon>
        <taxon>Chelicerata</taxon>
        <taxon>Arachnida</taxon>
        <taxon>Araneae</taxon>
        <taxon>Araneomorphae</taxon>
        <taxon>Entelegynae</taxon>
        <taxon>Araneoidea</taxon>
        <taxon>Araneidae</taxon>
        <taxon>Caerostris</taxon>
    </lineage>
</organism>
<keyword evidence="3 7" id="KW-1133">Transmembrane helix</keyword>
<dbReference type="Pfam" id="PF04116">
    <property type="entry name" value="FA_hydroxylase"/>
    <property type="match status" value="1"/>
</dbReference>
<reference evidence="9 10" key="1">
    <citation type="submission" date="2021-06" db="EMBL/GenBank/DDBJ databases">
        <title>Caerostris darwini draft genome.</title>
        <authorList>
            <person name="Kono N."/>
            <person name="Arakawa K."/>
        </authorList>
    </citation>
    <scope>NUCLEOTIDE SEQUENCE [LARGE SCALE GENOMIC DNA]</scope>
</reference>